<reference evidence="2" key="1">
    <citation type="journal article" date="2024" name="Proc. Natl. Acad. Sci. U.S.A.">
        <title>Extraordinary preservation of gene collinearity over three hundred million years revealed in homosporous lycophytes.</title>
        <authorList>
            <person name="Li C."/>
            <person name="Wickell D."/>
            <person name="Kuo L.Y."/>
            <person name="Chen X."/>
            <person name="Nie B."/>
            <person name="Liao X."/>
            <person name="Peng D."/>
            <person name="Ji J."/>
            <person name="Jenkins J."/>
            <person name="Williams M."/>
            <person name="Shu S."/>
            <person name="Plott C."/>
            <person name="Barry K."/>
            <person name="Rajasekar S."/>
            <person name="Grimwood J."/>
            <person name="Han X."/>
            <person name="Sun S."/>
            <person name="Hou Z."/>
            <person name="He W."/>
            <person name="Dai G."/>
            <person name="Sun C."/>
            <person name="Schmutz J."/>
            <person name="Leebens-Mack J.H."/>
            <person name="Li F.W."/>
            <person name="Wang L."/>
        </authorList>
    </citation>
    <scope>NUCLEOTIDE SEQUENCE [LARGE SCALE GENOMIC DNA]</scope>
    <source>
        <strain evidence="2">cv. PW_Plant_1</strain>
    </source>
</reference>
<comment type="caution">
    <text evidence="1">The sequence shown here is derived from an EMBL/GenBank/DDBJ whole genome shotgun (WGS) entry which is preliminary data.</text>
</comment>
<name>A0ACC2EHP3_DIPCM</name>
<proteinExistence type="predicted"/>
<dbReference type="Proteomes" id="UP001162992">
    <property type="component" value="Chromosome 2"/>
</dbReference>
<protein>
    <submittedName>
        <fullName evidence="1">Uncharacterized protein</fullName>
    </submittedName>
</protein>
<accession>A0ACC2EHP3</accession>
<sequence>MYNIARSDMEQTEDYSSFFMNLALDEARKALAKLEVPVGCVIVENGEVIASASNRTNETRNATRHAEMEAIDMVLLRWQSSDDTGMVSTHENVVHRFSKCEIYVTCEPCIMCAAGLSILGIKKVYFGCKNERFGGCGSVMSLHVDGCGPCGSYSEKSQSTGSVESSGYECVGGLMAEEAIELFKSFYERGNPNAPRPHRPVQVRN</sequence>
<keyword evidence="2" id="KW-1185">Reference proteome</keyword>
<gene>
    <name evidence="1" type="ORF">O6H91_02G084700</name>
</gene>
<dbReference type="EMBL" id="CM055093">
    <property type="protein sequence ID" value="KAJ7566013.1"/>
    <property type="molecule type" value="Genomic_DNA"/>
</dbReference>
<evidence type="ECO:0000313" key="1">
    <source>
        <dbReference type="EMBL" id="KAJ7566013.1"/>
    </source>
</evidence>
<organism evidence="1 2">
    <name type="scientific">Diphasiastrum complanatum</name>
    <name type="common">Issler's clubmoss</name>
    <name type="synonym">Lycopodium complanatum</name>
    <dbReference type="NCBI Taxonomy" id="34168"/>
    <lineage>
        <taxon>Eukaryota</taxon>
        <taxon>Viridiplantae</taxon>
        <taxon>Streptophyta</taxon>
        <taxon>Embryophyta</taxon>
        <taxon>Tracheophyta</taxon>
        <taxon>Lycopodiopsida</taxon>
        <taxon>Lycopodiales</taxon>
        <taxon>Lycopodiaceae</taxon>
        <taxon>Lycopodioideae</taxon>
        <taxon>Diphasiastrum</taxon>
    </lineage>
</organism>
<evidence type="ECO:0000313" key="2">
    <source>
        <dbReference type="Proteomes" id="UP001162992"/>
    </source>
</evidence>